<evidence type="ECO:0000313" key="1">
    <source>
        <dbReference type="Proteomes" id="UP000887565"/>
    </source>
</evidence>
<proteinExistence type="predicted"/>
<protein>
    <submittedName>
        <fullName evidence="2">Uncharacterized protein</fullName>
    </submittedName>
</protein>
<dbReference type="Proteomes" id="UP000887565">
    <property type="component" value="Unplaced"/>
</dbReference>
<evidence type="ECO:0000313" key="2">
    <source>
        <dbReference type="WBParaSite" id="nRc.2.0.1.t18023-RA"/>
    </source>
</evidence>
<organism evidence="1 2">
    <name type="scientific">Romanomermis culicivorax</name>
    <name type="common">Nematode worm</name>
    <dbReference type="NCBI Taxonomy" id="13658"/>
    <lineage>
        <taxon>Eukaryota</taxon>
        <taxon>Metazoa</taxon>
        <taxon>Ecdysozoa</taxon>
        <taxon>Nematoda</taxon>
        <taxon>Enoplea</taxon>
        <taxon>Dorylaimia</taxon>
        <taxon>Mermithida</taxon>
        <taxon>Mermithoidea</taxon>
        <taxon>Mermithidae</taxon>
        <taxon>Romanomermis</taxon>
    </lineage>
</organism>
<dbReference type="AlphaFoldDB" id="A0A915IVC9"/>
<name>A0A915IVC9_ROMCU</name>
<accession>A0A915IVC9</accession>
<keyword evidence="1" id="KW-1185">Reference proteome</keyword>
<dbReference type="WBParaSite" id="nRc.2.0.1.t18023-RA">
    <property type="protein sequence ID" value="nRc.2.0.1.t18023-RA"/>
    <property type="gene ID" value="nRc.2.0.1.g18023"/>
</dbReference>
<reference evidence="2" key="1">
    <citation type="submission" date="2022-11" db="UniProtKB">
        <authorList>
            <consortium name="WormBaseParasite"/>
        </authorList>
    </citation>
    <scope>IDENTIFICATION</scope>
</reference>
<sequence length="46" mass="5427">MYVTSPFNQNRYFLNLTLKTNCRLAIEVQYHENHSMLIQQELGPGN</sequence>